<sequence>MNSLLFYKIKITTKFVLIFVFFITILFKNTTVFAQKNDFVVVLDAGHGGKDPGKVGYKKVKEKDIALNIVLQVGKLLSNQENIKVIYTRKTDVFIDLWERGRIANKADADLFVSVHCNAHNTQASGAETWVLGTNANNKNFEVAKAENSVILLEDNYEKNYKGFDPNSPESVIGLTLMQEEYLDQSIQLASIIQEGFSNKLKRKDRGVKQNVFVVLHQTYMPSILIETGFITNIKEGTYLGSKQGQHKFSESIYNGIVKYIKQLNLNSVKNEDLAVLNNSVVDKNTIVTEETFNNVLFKVQIASGSRKLDTKPYNFKGLKNIDRVKVGNSYKYYLGNTSNYSKIKELQSLAKTKGYTSAFIVAFKNGEKISVQDVLKKS</sequence>
<evidence type="ECO:0000259" key="4">
    <source>
        <dbReference type="SMART" id="SM00646"/>
    </source>
</evidence>
<dbReference type="FunFam" id="3.40.630.40:FF:000005">
    <property type="entry name" value="N-acetylmuramoyl-L-alanine amidase (AmiA)"/>
    <property type="match status" value="1"/>
</dbReference>
<dbReference type="SMART" id="SM00646">
    <property type="entry name" value="Ami_3"/>
    <property type="match status" value="1"/>
</dbReference>
<dbReference type="Pfam" id="PF01520">
    <property type="entry name" value="Amidase_3"/>
    <property type="match status" value="1"/>
</dbReference>
<comment type="caution">
    <text evidence="5">The sequence shown here is derived from an EMBL/GenBank/DDBJ whole genome shotgun (WGS) entry which is preliminary data.</text>
</comment>
<dbReference type="CDD" id="cd02696">
    <property type="entry name" value="MurNAc-LAA"/>
    <property type="match status" value="1"/>
</dbReference>
<evidence type="ECO:0000313" key="5">
    <source>
        <dbReference type="EMBL" id="REE82278.1"/>
    </source>
</evidence>
<evidence type="ECO:0000256" key="1">
    <source>
        <dbReference type="ARBA" id="ARBA00001561"/>
    </source>
</evidence>
<accession>A0A3D9RS19</accession>
<evidence type="ECO:0000256" key="2">
    <source>
        <dbReference type="ARBA" id="ARBA00011901"/>
    </source>
</evidence>
<dbReference type="OrthoDB" id="9806267at2"/>
<dbReference type="GO" id="GO:0009253">
    <property type="term" value="P:peptidoglycan catabolic process"/>
    <property type="evidence" value="ECO:0007669"/>
    <property type="project" value="InterPro"/>
</dbReference>
<dbReference type="PANTHER" id="PTHR30404:SF0">
    <property type="entry name" value="N-ACETYLMURAMOYL-L-ALANINE AMIDASE AMIC"/>
    <property type="match status" value="1"/>
</dbReference>
<dbReference type="InterPro" id="IPR002508">
    <property type="entry name" value="MurNAc-LAA_cat"/>
</dbReference>
<evidence type="ECO:0000313" key="6">
    <source>
        <dbReference type="Proteomes" id="UP000256429"/>
    </source>
</evidence>
<comment type="catalytic activity">
    <reaction evidence="1">
        <text>Hydrolyzes the link between N-acetylmuramoyl residues and L-amino acid residues in certain cell-wall glycopeptides.</text>
        <dbReference type="EC" id="3.5.1.28"/>
    </reaction>
</comment>
<reference evidence="5 6" key="1">
    <citation type="submission" date="2018-08" db="EMBL/GenBank/DDBJ databases">
        <title>Genomic Encyclopedia of Type Strains, Phase III (KMG-III): the genomes of soil and plant-associated and newly described type strains.</title>
        <authorList>
            <person name="Whitman W."/>
        </authorList>
    </citation>
    <scope>NUCLEOTIDE SEQUENCE [LARGE SCALE GENOMIC DNA]</scope>
    <source>
        <strain evidence="5 6">325-5</strain>
    </source>
</reference>
<dbReference type="AlphaFoldDB" id="A0A3D9RS19"/>
<gene>
    <name evidence="5" type="ORF">BX611_1824</name>
</gene>
<dbReference type="Gene3D" id="3.40.630.40">
    <property type="entry name" value="Zn-dependent exopeptidases"/>
    <property type="match status" value="1"/>
</dbReference>
<organism evidence="5 6">
    <name type="scientific">Lutibacter oceani</name>
    <dbReference type="NCBI Taxonomy" id="1853311"/>
    <lineage>
        <taxon>Bacteria</taxon>
        <taxon>Pseudomonadati</taxon>
        <taxon>Bacteroidota</taxon>
        <taxon>Flavobacteriia</taxon>
        <taxon>Flavobacteriales</taxon>
        <taxon>Flavobacteriaceae</taxon>
        <taxon>Lutibacter</taxon>
    </lineage>
</organism>
<proteinExistence type="predicted"/>
<dbReference type="Proteomes" id="UP000256429">
    <property type="component" value="Unassembled WGS sequence"/>
</dbReference>
<keyword evidence="6" id="KW-1185">Reference proteome</keyword>
<dbReference type="EC" id="3.5.1.28" evidence="2"/>
<dbReference type="GO" id="GO:0030288">
    <property type="term" value="C:outer membrane-bounded periplasmic space"/>
    <property type="evidence" value="ECO:0007669"/>
    <property type="project" value="TreeGrafter"/>
</dbReference>
<dbReference type="GO" id="GO:0008745">
    <property type="term" value="F:N-acetylmuramoyl-L-alanine amidase activity"/>
    <property type="evidence" value="ECO:0007669"/>
    <property type="project" value="UniProtKB-EC"/>
</dbReference>
<keyword evidence="3" id="KW-0378">Hydrolase</keyword>
<name>A0A3D9RS19_9FLAO</name>
<dbReference type="InterPro" id="IPR050695">
    <property type="entry name" value="N-acetylmuramoyl_amidase_3"/>
</dbReference>
<dbReference type="SUPFAM" id="SSF53187">
    <property type="entry name" value="Zn-dependent exopeptidases"/>
    <property type="match status" value="1"/>
</dbReference>
<evidence type="ECO:0000256" key="3">
    <source>
        <dbReference type="ARBA" id="ARBA00022801"/>
    </source>
</evidence>
<dbReference type="PANTHER" id="PTHR30404">
    <property type="entry name" value="N-ACETYLMURAMOYL-L-ALANINE AMIDASE"/>
    <property type="match status" value="1"/>
</dbReference>
<protein>
    <recommendedName>
        <fullName evidence="2">N-acetylmuramoyl-L-alanine amidase</fullName>
        <ecNumber evidence="2">3.5.1.28</ecNumber>
    </recommendedName>
</protein>
<dbReference type="RefSeq" id="WP_115880300.1">
    <property type="nucleotide sequence ID" value="NZ_QTTQ01000010.1"/>
</dbReference>
<dbReference type="EMBL" id="QTTQ01000010">
    <property type="protein sequence ID" value="REE82278.1"/>
    <property type="molecule type" value="Genomic_DNA"/>
</dbReference>
<feature type="domain" description="MurNAc-LAA" evidence="4">
    <location>
        <begin position="101"/>
        <end position="258"/>
    </location>
</feature>